<keyword evidence="15" id="KW-1185">Reference proteome</keyword>
<dbReference type="GO" id="GO:0005741">
    <property type="term" value="C:mitochondrial outer membrane"/>
    <property type="evidence" value="ECO:0007669"/>
    <property type="project" value="UniProtKB-SubCell"/>
</dbReference>
<keyword evidence="9" id="KW-0626">Porin</keyword>
<keyword evidence="4" id="KW-1134">Transmembrane beta strand</keyword>
<evidence type="ECO:0000256" key="8">
    <source>
        <dbReference type="ARBA" id="ARBA00023065"/>
    </source>
</evidence>
<evidence type="ECO:0000256" key="9">
    <source>
        <dbReference type="ARBA" id="ARBA00023114"/>
    </source>
</evidence>
<protein>
    <recommendedName>
        <fullName evidence="13">Translocase of outer membrane 40 kDa subunit</fullName>
    </recommendedName>
</protein>
<gene>
    <name evidence="14" type="primary">TOM40</name>
    <name evidence="14" type="ORF">HETSPECPRED_000343</name>
</gene>
<dbReference type="GO" id="GO:0030150">
    <property type="term" value="P:protein import into mitochondrial matrix"/>
    <property type="evidence" value="ECO:0007669"/>
    <property type="project" value="InterPro"/>
</dbReference>
<dbReference type="EMBL" id="CAJPDS010000010">
    <property type="protein sequence ID" value="CAF9911474.1"/>
    <property type="molecule type" value="Genomic_DNA"/>
</dbReference>
<evidence type="ECO:0000256" key="2">
    <source>
        <dbReference type="ARBA" id="ARBA00010510"/>
    </source>
</evidence>
<keyword evidence="5" id="KW-0812">Transmembrane</keyword>
<keyword evidence="3" id="KW-0813">Transport</keyword>
<dbReference type="InterPro" id="IPR027246">
    <property type="entry name" value="Porin_Euk/Tom40"/>
</dbReference>
<keyword evidence="11" id="KW-0472">Membrane</keyword>
<sequence length="355" mass="38194">MADLKVTSVGSASSNPILTTLRDVYLSFSERRDALGLSNPGTVENIDREVKKNVFLTNYTFSGLRADLTKPFSMTPLFQVAHAFSIGSQGLPPYNFTAMYGTDKVFMQGNVDNDGQLSARTNYKWNSWLVTKTDVQIAPGTGPAMLQVDNEITGKDFTAGLKGINPSIIEGGLSGIFIGSYLQSLTPSLAVGLEAVWSRAALNAPPEAAVSYCAKYRGLDWIASAQLLSQGAISTSYWRKLTDRVEAGADLNLQFAPGIGGRGGLMGSGLRKEGTAILGAKYDFRSSTFRAQVDSSGKLSCLLEKRVLPPVQLTFAGEIDHFKVGASIVRPVEDASVILIRAFNSNKLRSDSLFP</sequence>
<keyword evidence="10" id="KW-0496">Mitochondrion</keyword>
<evidence type="ECO:0000313" key="15">
    <source>
        <dbReference type="Proteomes" id="UP000664521"/>
    </source>
</evidence>
<dbReference type="AlphaFoldDB" id="A0A8H3EU53"/>
<evidence type="ECO:0000256" key="13">
    <source>
        <dbReference type="ARBA" id="ARBA00078731"/>
    </source>
</evidence>
<dbReference type="GO" id="GO:0006811">
    <property type="term" value="P:monoatomic ion transport"/>
    <property type="evidence" value="ECO:0007669"/>
    <property type="project" value="UniProtKB-KW"/>
</dbReference>
<dbReference type="GO" id="GO:0008320">
    <property type="term" value="F:protein transmembrane transporter activity"/>
    <property type="evidence" value="ECO:0007669"/>
    <property type="project" value="InterPro"/>
</dbReference>
<reference evidence="14" key="1">
    <citation type="submission" date="2021-03" db="EMBL/GenBank/DDBJ databases">
        <authorList>
            <person name="Tagirdzhanova G."/>
        </authorList>
    </citation>
    <scope>NUCLEOTIDE SEQUENCE</scope>
</reference>
<comment type="similarity">
    <text evidence="2">Belongs to the Tom40 family.</text>
</comment>
<name>A0A8H3EU53_9LECA</name>
<keyword evidence="8" id="KW-0406">Ion transport</keyword>
<accession>A0A8H3EU53</accession>
<dbReference type="CDD" id="cd07305">
    <property type="entry name" value="Porin3_Tom40"/>
    <property type="match status" value="1"/>
</dbReference>
<comment type="function">
    <text evidence="12">Channel-forming protein essential for import of protein precursors into mitochondria.</text>
</comment>
<evidence type="ECO:0000256" key="12">
    <source>
        <dbReference type="ARBA" id="ARBA00053390"/>
    </source>
</evidence>
<evidence type="ECO:0000256" key="10">
    <source>
        <dbReference type="ARBA" id="ARBA00023128"/>
    </source>
</evidence>
<dbReference type="InterPro" id="IPR037930">
    <property type="entry name" value="Tom40"/>
</dbReference>
<dbReference type="FunFam" id="2.40.160.10:FF:000009">
    <property type="entry name" value="Mitochondrial import receptor subunit TOM40"/>
    <property type="match status" value="1"/>
</dbReference>
<dbReference type="OrthoDB" id="19656at2759"/>
<organism evidence="14 15">
    <name type="scientific">Heterodermia speciosa</name>
    <dbReference type="NCBI Taxonomy" id="116794"/>
    <lineage>
        <taxon>Eukaryota</taxon>
        <taxon>Fungi</taxon>
        <taxon>Dikarya</taxon>
        <taxon>Ascomycota</taxon>
        <taxon>Pezizomycotina</taxon>
        <taxon>Lecanoromycetes</taxon>
        <taxon>OSLEUM clade</taxon>
        <taxon>Lecanoromycetidae</taxon>
        <taxon>Caliciales</taxon>
        <taxon>Physciaceae</taxon>
        <taxon>Heterodermia</taxon>
    </lineage>
</organism>
<evidence type="ECO:0000256" key="4">
    <source>
        <dbReference type="ARBA" id="ARBA00022452"/>
    </source>
</evidence>
<dbReference type="InterPro" id="IPR023614">
    <property type="entry name" value="Porin_dom_sf"/>
</dbReference>
<dbReference type="Pfam" id="PF01459">
    <property type="entry name" value="Porin_3"/>
    <property type="match status" value="1"/>
</dbReference>
<dbReference type="GO" id="GO:0015288">
    <property type="term" value="F:porin activity"/>
    <property type="evidence" value="ECO:0007669"/>
    <property type="project" value="UniProtKB-KW"/>
</dbReference>
<dbReference type="Proteomes" id="UP000664521">
    <property type="component" value="Unassembled WGS sequence"/>
</dbReference>
<evidence type="ECO:0000256" key="3">
    <source>
        <dbReference type="ARBA" id="ARBA00022448"/>
    </source>
</evidence>
<proteinExistence type="inferred from homology"/>
<evidence type="ECO:0000313" key="14">
    <source>
        <dbReference type="EMBL" id="CAF9911474.1"/>
    </source>
</evidence>
<evidence type="ECO:0000256" key="6">
    <source>
        <dbReference type="ARBA" id="ARBA00022787"/>
    </source>
</evidence>
<evidence type="ECO:0000256" key="5">
    <source>
        <dbReference type="ARBA" id="ARBA00022692"/>
    </source>
</evidence>
<comment type="caution">
    <text evidence="14">The sequence shown here is derived from an EMBL/GenBank/DDBJ whole genome shotgun (WGS) entry which is preliminary data.</text>
</comment>
<dbReference type="GO" id="GO:0046930">
    <property type="term" value="C:pore complex"/>
    <property type="evidence" value="ECO:0007669"/>
    <property type="project" value="UniProtKB-KW"/>
</dbReference>
<evidence type="ECO:0000256" key="1">
    <source>
        <dbReference type="ARBA" id="ARBA00004374"/>
    </source>
</evidence>
<comment type="subcellular location">
    <subcellularLocation>
        <location evidence="1">Mitochondrion outer membrane</location>
        <topology evidence="1">Multi-pass membrane protein</topology>
    </subcellularLocation>
</comment>
<dbReference type="PANTHER" id="PTHR10802">
    <property type="entry name" value="MITOCHONDRIAL IMPORT RECEPTOR SUBUNIT TOM40"/>
    <property type="match status" value="1"/>
</dbReference>
<keyword evidence="6" id="KW-1000">Mitochondrion outer membrane</keyword>
<evidence type="ECO:0000256" key="7">
    <source>
        <dbReference type="ARBA" id="ARBA00022927"/>
    </source>
</evidence>
<evidence type="ECO:0000256" key="11">
    <source>
        <dbReference type="ARBA" id="ARBA00023136"/>
    </source>
</evidence>
<dbReference type="Gene3D" id="2.40.160.10">
    <property type="entry name" value="Porin"/>
    <property type="match status" value="1"/>
</dbReference>
<keyword evidence="7" id="KW-0653">Protein transport</keyword>